<comment type="caution">
    <text evidence="2">The sequence shown here is derived from an EMBL/GenBank/DDBJ whole genome shotgun (WGS) entry which is preliminary data.</text>
</comment>
<dbReference type="EMBL" id="LODT01000001">
    <property type="protein sequence ID" value="KYR02801.1"/>
    <property type="molecule type" value="Genomic_DNA"/>
</dbReference>
<sequence>MDITFSPPKSPKPTREQLFVKSPNHDCILENQRELNAIQNHQEYVHEKAEKGFFDYQNARDKNKKVKDERNEEHVEREMEYENEMERAGKNREKYLDTIKQKGMTDVEHSKEVVEKLKSDKEQFPQH</sequence>
<dbReference type="InParanoid" id="A0A152A9J5"/>
<evidence type="ECO:0000313" key="2">
    <source>
        <dbReference type="EMBL" id="KYR02801.1"/>
    </source>
</evidence>
<keyword evidence="3" id="KW-1185">Reference proteome</keyword>
<proteinExistence type="predicted"/>
<evidence type="ECO:0000313" key="3">
    <source>
        <dbReference type="Proteomes" id="UP000076078"/>
    </source>
</evidence>
<gene>
    <name evidence="2" type="ORF">DLAC_00266</name>
</gene>
<reference evidence="2 3" key="1">
    <citation type="submission" date="2015-12" db="EMBL/GenBank/DDBJ databases">
        <title>Dictyostelia acquired genes for synthesis and detection of signals that induce cell-type specialization by lateral gene transfer from prokaryotes.</title>
        <authorList>
            <person name="Gloeckner G."/>
            <person name="Schaap P."/>
        </authorList>
    </citation>
    <scope>NUCLEOTIDE SEQUENCE [LARGE SCALE GENOMIC DNA]</scope>
    <source>
        <strain evidence="2 3">TK</strain>
    </source>
</reference>
<name>A0A152A9J5_TIELA</name>
<dbReference type="OMA" id="HEFYLRN"/>
<feature type="region of interest" description="Disordered" evidence="1">
    <location>
        <begin position="106"/>
        <end position="127"/>
    </location>
</feature>
<organism evidence="2 3">
    <name type="scientific">Tieghemostelium lacteum</name>
    <name type="common">Slime mold</name>
    <name type="synonym">Dictyostelium lacteum</name>
    <dbReference type="NCBI Taxonomy" id="361077"/>
    <lineage>
        <taxon>Eukaryota</taxon>
        <taxon>Amoebozoa</taxon>
        <taxon>Evosea</taxon>
        <taxon>Eumycetozoa</taxon>
        <taxon>Dictyostelia</taxon>
        <taxon>Dictyosteliales</taxon>
        <taxon>Raperosteliaceae</taxon>
        <taxon>Tieghemostelium</taxon>
    </lineage>
</organism>
<dbReference type="Proteomes" id="UP000076078">
    <property type="component" value="Unassembled WGS sequence"/>
</dbReference>
<feature type="region of interest" description="Disordered" evidence="1">
    <location>
        <begin position="64"/>
        <end position="89"/>
    </location>
</feature>
<dbReference type="OrthoDB" id="10624726at2759"/>
<evidence type="ECO:0000256" key="1">
    <source>
        <dbReference type="SAM" id="MobiDB-lite"/>
    </source>
</evidence>
<dbReference type="FunCoup" id="A0A152A9J5">
    <property type="interactions" value="425"/>
</dbReference>
<accession>A0A152A9J5</accession>
<dbReference type="AlphaFoldDB" id="A0A152A9J5"/>
<protein>
    <submittedName>
        <fullName evidence="2">Putative RNase III</fullName>
    </submittedName>
</protein>